<dbReference type="PROSITE" id="PS52029">
    <property type="entry name" value="LD_TPASE"/>
    <property type="match status" value="1"/>
</dbReference>
<evidence type="ECO:0000313" key="13">
    <source>
        <dbReference type="Proteomes" id="UP000192656"/>
    </source>
</evidence>
<organism evidence="12 13">
    <name type="scientific">Fulvimarina manganoxydans</name>
    <dbReference type="NCBI Taxonomy" id="937218"/>
    <lineage>
        <taxon>Bacteria</taxon>
        <taxon>Pseudomonadati</taxon>
        <taxon>Pseudomonadota</taxon>
        <taxon>Alphaproteobacteria</taxon>
        <taxon>Hyphomicrobiales</taxon>
        <taxon>Aurantimonadaceae</taxon>
        <taxon>Fulvimarina</taxon>
    </lineage>
</organism>
<evidence type="ECO:0000256" key="2">
    <source>
        <dbReference type="ARBA" id="ARBA00005992"/>
    </source>
</evidence>
<dbReference type="GO" id="GO:0008360">
    <property type="term" value="P:regulation of cell shape"/>
    <property type="evidence" value="ECO:0007669"/>
    <property type="project" value="UniProtKB-UniRule"/>
</dbReference>
<dbReference type="GO" id="GO:0071972">
    <property type="term" value="F:peptidoglycan L,D-transpeptidase activity"/>
    <property type="evidence" value="ECO:0007669"/>
    <property type="project" value="TreeGrafter"/>
</dbReference>
<feature type="active site" description="Proton donor/acceptor" evidence="9">
    <location>
        <position position="191"/>
    </location>
</feature>
<keyword evidence="4" id="KW-0808">Transferase</keyword>
<evidence type="ECO:0000259" key="11">
    <source>
        <dbReference type="PROSITE" id="PS52029"/>
    </source>
</evidence>
<dbReference type="OrthoDB" id="8402157at2"/>
<dbReference type="FunFam" id="2.40.440.10:FF:000002">
    <property type="entry name" value="L,D-transpeptidase ErfK/SrfK"/>
    <property type="match status" value="1"/>
</dbReference>
<dbReference type="UniPathway" id="UPA00219"/>
<comment type="similarity">
    <text evidence="2">Belongs to the YkuD family.</text>
</comment>
<dbReference type="GO" id="GO:0018104">
    <property type="term" value="P:peptidoglycan-protein cross-linking"/>
    <property type="evidence" value="ECO:0007669"/>
    <property type="project" value="TreeGrafter"/>
</dbReference>
<dbReference type="GO" id="GO:0071555">
    <property type="term" value="P:cell wall organization"/>
    <property type="evidence" value="ECO:0007669"/>
    <property type="project" value="UniProtKB-UniRule"/>
</dbReference>
<dbReference type="PANTHER" id="PTHR30582:SF24">
    <property type="entry name" value="L,D-TRANSPEPTIDASE ERFK_SRFK-RELATED"/>
    <property type="match status" value="1"/>
</dbReference>
<keyword evidence="3" id="KW-0328">Glycosyltransferase</keyword>
<dbReference type="STRING" id="937218.SAMN06297251_12423"/>
<keyword evidence="6 9" id="KW-0133">Cell shape</keyword>
<feature type="signal peptide" evidence="10">
    <location>
        <begin position="1"/>
        <end position="24"/>
    </location>
</feature>
<keyword evidence="7 9" id="KW-0573">Peptidoglycan synthesis</keyword>
<evidence type="ECO:0000256" key="7">
    <source>
        <dbReference type="ARBA" id="ARBA00022984"/>
    </source>
</evidence>
<feature type="active site" description="Nucleophile" evidence="9">
    <location>
        <position position="207"/>
    </location>
</feature>
<dbReference type="Proteomes" id="UP000192656">
    <property type="component" value="Unassembled WGS sequence"/>
</dbReference>
<evidence type="ECO:0000256" key="1">
    <source>
        <dbReference type="ARBA" id="ARBA00004752"/>
    </source>
</evidence>
<dbReference type="EMBL" id="FWXR01000024">
    <property type="protein sequence ID" value="SMD07782.1"/>
    <property type="molecule type" value="Genomic_DNA"/>
</dbReference>
<evidence type="ECO:0000256" key="8">
    <source>
        <dbReference type="ARBA" id="ARBA00023316"/>
    </source>
</evidence>
<feature type="chain" id="PRO_5010732731" evidence="10">
    <location>
        <begin position="25"/>
        <end position="236"/>
    </location>
</feature>
<evidence type="ECO:0000256" key="4">
    <source>
        <dbReference type="ARBA" id="ARBA00022679"/>
    </source>
</evidence>
<evidence type="ECO:0000256" key="5">
    <source>
        <dbReference type="ARBA" id="ARBA00022801"/>
    </source>
</evidence>
<name>A0A1W2EEG1_9HYPH</name>
<keyword evidence="5" id="KW-0378">Hydrolase</keyword>
<protein>
    <submittedName>
        <fullName evidence="12">Lipoprotein-anchoring transpeptidase ErfK/SrfK</fullName>
    </submittedName>
</protein>
<reference evidence="12 13" key="1">
    <citation type="submission" date="2017-04" db="EMBL/GenBank/DDBJ databases">
        <authorList>
            <person name="Afonso C.L."/>
            <person name="Miller P.J."/>
            <person name="Scott M.A."/>
            <person name="Spackman E."/>
            <person name="Goraichik I."/>
            <person name="Dimitrov K.M."/>
            <person name="Suarez D.L."/>
            <person name="Swayne D.E."/>
        </authorList>
    </citation>
    <scope>NUCLEOTIDE SEQUENCE [LARGE SCALE GENOMIC DNA]</scope>
    <source>
        <strain evidence="12 13">CGMCC 1.10972</strain>
    </source>
</reference>
<dbReference type="GO" id="GO:0005576">
    <property type="term" value="C:extracellular region"/>
    <property type="evidence" value="ECO:0007669"/>
    <property type="project" value="TreeGrafter"/>
</dbReference>
<dbReference type="InterPro" id="IPR050979">
    <property type="entry name" value="LD-transpeptidase"/>
</dbReference>
<proteinExistence type="inferred from homology"/>
<evidence type="ECO:0000256" key="3">
    <source>
        <dbReference type="ARBA" id="ARBA00022676"/>
    </source>
</evidence>
<keyword evidence="10" id="KW-0732">Signal</keyword>
<dbReference type="RefSeq" id="WP_084412156.1">
    <property type="nucleotide sequence ID" value="NZ_FWXR01000024.1"/>
</dbReference>
<sequence>MTQSLLSRRKLLMGLGVGSAAALAGCSSSGTSRARIIGLTAFDGRPSRASADSRYREMYGAMVDGGHRIPAVDLSRVDPIYYRQEVDDPTGEAPGTVVVDTARKFAYVVQPGGRAMRYGVGVGREGFGWAGRAKIQWKRKWPTWTPPAEMIARKPELAQYADGMEPGIANPLGARALYLFQGGRDTLYRLHGSPEYWTIGTAGSSGCIRFMNQDIIDLYDRVPSGAPVVVRQSGIV</sequence>
<feature type="domain" description="L,D-TPase catalytic" evidence="11">
    <location>
        <begin position="95"/>
        <end position="231"/>
    </location>
</feature>
<dbReference type="Gene3D" id="2.40.440.10">
    <property type="entry name" value="L,D-transpeptidase catalytic domain-like"/>
    <property type="match status" value="1"/>
</dbReference>
<dbReference type="CDD" id="cd16913">
    <property type="entry name" value="YkuD_like"/>
    <property type="match status" value="1"/>
</dbReference>
<dbReference type="GO" id="GO:0016757">
    <property type="term" value="F:glycosyltransferase activity"/>
    <property type="evidence" value="ECO:0007669"/>
    <property type="project" value="UniProtKB-KW"/>
</dbReference>
<accession>A0A1W2EEG1</accession>
<dbReference type="AlphaFoldDB" id="A0A1W2EEG1"/>
<dbReference type="Pfam" id="PF03734">
    <property type="entry name" value="YkuD"/>
    <property type="match status" value="1"/>
</dbReference>
<dbReference type="PROSITE" id="PS51318">
    <property type="entry name" value="TAT"/>
    <property type="match status" value="1"/>
</dbReference>
<dbReference type="InterPro" id="IPR038063">
    <property type="entry name" value="Transpep_catalytic_dom"/>
</dbReference>
<evidence type="ECO:0000256" key="6">
    <source>
        <dbReference type="ARBA" id="ARBA00022960"/>
    </source>
</evidence>
<gene>
    <name evidence="12" type="ORF">SAMN06297251_12423</name>
</gene>
<evidence type="ECO:0000256" key="10">
    <source>
        <dbReference type="SAM" id="SignalP"/>
    </source>
</evidence>
<keyword evidence="13" id="KW-1185">Reference proteome</keyword>
<dbReference type="InterPro" id="IPR006311">
    <property type="entry name" value="TAT_signal"/>
</dbReference>
<evidence type="ECO:0000313" key="12">
    <source>
        <dbReference type="EMBL" id="SMD07782.1"/>
    </source>
</evidence>
<keyword evidence="12" id="KW-0449">Lipoprotein</keyword>
<evidence type="ECO:0000256" key="9">
    <source>
        <dbReference type="PROSITE-ProRule" id="PRU01373"/>
    </source>
</evidence>
<dbReference type="PANTHER" id="PTHR30582">
    <property type="entry name" value="L,D-TRANSPEPTIDASE"/>
    <property type="match status" value="1"/>
</dbReference>
<comment type="pathway">
    <text evidence="1 9">Cell wall biogenesis; peptidoglycan biosynthesis.</text>
</comment>
<keyword evidence="8 9" id="KW-0961">Cell wall biogenesis/degradation</keyword>
<dbReference type="SUPFAM" id="SSF141523">
    <property type="entry name" value="L,D-transpeptidase catalytic domain-like"/>
    <property type="match status" value="1"/>
</dbReference>
<dbReference type="InterPro" id="IPR005490">
    <property type="entry name" value="LD_TPept_cat_dom"/>
</dbReference>